<dbReference type="PANTHER" id="PTHR43649">
    <property type="entry name" value="ARABINOSE-BINDING PROTEIN-RELATED"/>
    <property type="match status" value="1"/>
</dbReference>
<dbReference type="InterPro" id="IPR050490">
    <property type="entry name" value="Bact_solute-bd_prot1"/>
</dbReference>
<protein>
    <submittedName>
        <fullName evidence="2">Extracellular solute-binding protein</fullName>
    </submittedName>
</protein>
<dbReference type="Proteomes" id="UP001652445">
    <property type="component" value="Unassembled WGS sequence"/>
</dbReference>
<dbReference type="Pfam" id="PF01547">
    <property type="entry name" value="SBP_bac_1"/>
    <property type="match status" value="1"/>
</dbReference>
<dbReference type="RefSeq" id="WP_262688849.1">
    <property type="nucleotide sequence ID" value="NZ_JAOQIO010000125.1"/>
</dbReference>
<evidence type="ECO:0000313" key="3">
    <source>
        <dbReference type="Proteomes" id="UP001652445"/>
    </source>
</evidence>
<dbReference type="PANTHER" id="PTHR43649:SF12">
    <property type="entry name" value="DIACETYLCHITOBIOSE BINDING PROTEIN DASA"/>
    <property type="match status" value="1"/>
</dbReference>
<dbReference type="SUPFAM" id="SSF53850">
    <property type="entry name" value="Periplasmic binding protein-like II"/>
    <property type="match status" value="1"/>
</dbReference>
<proteinExistence type="predicted"/>
<feature type="chain" id="PRO_5046546889" evidence="1">
    <location>
        <begin position="25"/>
        <end position="552"/>
    </location>
</feature>
<organism evidence="2 3">
    <name type="scientific">Paenibacillus baimaensis</name>
    <dbReference type="NCBI Taxonomy" id="2982185"/>
    <lineage>
        <taxon>Bacteria</taxon>
        <taxon>Bacillati</taxon>
        <taxon>Bacillota</taxon>
        <taxon>Bacilli</taxon>
        <taxon>Bacillales</taxon>
        <taxon>Paenibacillaceae</taxon>
        <taxon>Paenibacillus</taxon>
    </lineage>
</organism>
<feature type="signal peptide" evidence="1">
    <location>
        <begin position="1"/>
        <end position="24"/>
    </location>
</feature>
<sequence length="552" mass="61422">MAQQGWKTRVRKGTLLLAATGVFAAGCSTNSGPTNGTGSSAVATTSEKRGNITVSIYDRNNIPPEEGNWERNRWVEWVNKNGPVDVKYVPVPRWESLQKFNALFATGTAPDLVLEYDAGYRNQWYSQKLLMPLDDVIEKHSTSYKELMKQFPQLKKLGTKDDGKIYEIGKVTPLSALHRIYIREDWLQKLGITAPKTTEEFLTVAKAFASQDPDGNGKADTFGLNLSGNAMSIISHMFGFGEVQWRFEGDKFIHEWDRIKASVAFQKELFNAGTADKDFLADKNGEKAKQDFLSGKLGMYLHQDINDKDLDAFKKNNPGSKLAILTLPKSQFGQYSPVVSSPIQMVGAINVGAKDPKAVMQYVDFMIKPDHARTIQSGVEGTHWSKDAVGCPKPIDAEKNKKEITYTGDLGMMASTLLFGKCSFSAQKPQDTETLKQLRELALQADSAYVSKDRPIPTLKPEYLPVLPQDLSLVVKNSEQQIKDIWLKAIVGGGGYTAEQALADAKGIWDKSGGLKVDEFYAKWYETNKSKAFLLDDLYKFGEDAVKLYSDK</sequence>
<dbReference type="EMBL" id="JAOQIO010000125">
    <property type="protein sequence ID" value="MCU6798175.1"/>
    <property type="molecule type" value="Genomic_DNA"/>
</dbReference>
<accession>A0ABT2UU43</accession>
<name>A0ABT2UU43_9BACL</name>
<keyword evidence="3" id="KW-1185">Reference proteome</keyword>
<gene>
    <name evidence="2" type="ORF">OB236_39215</name>
</gene>
<dbReference type="Gene3D" id="3.40.190.10">
    <property type="entry name" value="Periplasmic binding protein-like II"/>
    <property type="match status" value="2"/>
</dbReference>
<comment type="caution">
    <text evidence="2">The sequence shown here is derived from an EMBL/GenBank/DDBJ whole genome shotgun (WGS) entry which is preliminary data.</text>
</comment>
<reference evidence="2 3" key="1">
    <citation type="submission" date="2022-09" db="EMBL/GenBank/DDBJ databases">
        <authorList>
            <person name="Han X.L."/>
            <person name="Wang Q."/>
            <person name="Lu T."/>
        </authorList>
    </citation>
    <scope>NUCLEOTIDE SEQUENCE [LARGE SCALE GENOMIC DNA]</scope>
    <source>
        <strain evidence="2 3">WQ 127069</strain>
    </source>
</reference>
<dbReference type="InterPro" id="IPR006059">
    <property type="entry name" value="SBP"/>
</dbReference>
<evidence type="ECO:0000313" key="2">
    <source>
        <dbReference type="EMBL" id="MCU6798175.1"/>
    </source>
</evidence>
<keyword evidence="1" id="KW-0732">Signal</keyword>
<dbReference type="PROSITE" id="PS51257">
    <property type="entry name" value="PROKAR_LIPOPROTEIN"/>
    <property type="match status" value="1"/>
</dbReference>
<evidence type="ECO:0000256" key="1">
    <source>
        <dbReference type="SAM" id="SignalP"/>
    </source>
</evidence>